<reference evidence="1 2" key="2">
    <citation type="journal article" date="2007" name="BMC Biol.">
        <title>A 100%-complete sequence reveals unusually simple genomic features in the hot-spring red alga Cyanidioschyzon merolae.</title>
        <authorList>
            <person name="Nozaki H."/>
            <person name="Takano H."/>
            <person name="Misumi O."/>
            <person name="Terasawa K."/>
            <person name="Matsuzaki M."/>
            <person name="Maruyama S."/>
            <person name="Nishida K."/>
            <person name="Yagisawa F."/>
            <person name="Yoshida Y."/>
            <person name="Fujiwara T."/>
            <person name="Takio S."/>
            <person name="Tamura K."/>
            <person name="Chung S.J."/>
            <person name="Nakamura S."/>
            <person name="Kuroiwa H."/>
            <person name="Tanaka K."/>
            <person name="Sato N."/>
            <person name="Kuroiwa T."/>
        </authorList>
    </citation>
    <scope>NUCLEOTIDE SEQUENCE [LARGE SCALE GENOMIC DNA]</scope>
    <source>
        <strain evidence="1 2">10D</strain>
    </source>
</reference>
<dbReference type="KEGG" id="cme:CYME_CME057C"/>
<reference evidence="1 2" key="1">
    <citation type="journal article" date="2004" name="Nature">
        <title>Genome sequence of the ultrasmall unicellular red alga Cyanidioschyzon merolae 10D.</title>
        <authorList>
            <person name="Matsuzaki M."/>
            <person name="Misumi O."/>
            <person name="Shin-i T."/>
            <person name="Maruyama S."/>
            <person name="Takahara M."/>
            <person name="Miyagishima S."/>
            <person name="Mori T."/>
            <person name="Nishida K."/>
            <person name="Yagisawa F."/>
            <person name="Nishida K."/>
            <person name="Yoshida Y."/>
            <person name="Nishimura Y."/>
            <person name="Nakao S."/>
            <person name="Kobayashi T."/>
            <person name="Momoyama Y."/>
            <person name="Higashiyama T."/>
            <person name="Minoda A."/>
            <person name="Sano M."/>
            <person name="Nomoto H."/>
            <person name="Oishi K."/>
            <person name="Hayashi H."/>
            <person name="Ohta F."/>
            <person name="Nishizaka S."/>
            <person name="Haga S."/>
            <person name="Miura S."/>
            <person name="Morishita T."/>
            <person name="Kabeya Y."/>
            <person name="Terasawa K."/>
            <person name="Suzuki Y."/>
            <person name="Ishii Y."/>
            <person name="Asakawa S."/>
            <person name="Takano H."/>
            <person name="Ohta N."/>
            <person name="Kuroiwa H."/>
            <person name="Tanaka K."/>
            <person name="Shimizu N."/>
            <person name="Sugano S."/>
            <person name="Sato N."/>
            <person name="Nozaki H."/>
            <person name="Ogasawara N."/>
            <person name="Kohara Y."/>
            <person name="Kuroiwa T."/>
        </authorList>
    </citation>
    <scope>NUCLEOTIDE SEQUENCE [LARGE SCALE GENOMIC DNA]</scope>
    <source>
        <strain evidence="1 2">10D</strain>
    </source>
</reference>
<accession>M1UPD7</accession>
<evidence type="ECO:0000313" key="1">
    <source>
        <dbReference type="EMBL" id="BAM79286.1"/>
    </source>
</evidence>
<organism evidence="1 2">
    <name type="scientific">Cyanidioschyzon merolae (strain NIES-3377 / 10D)</name>
    <name type="common">Unicellular red alga</name>
    <dbReference type="NCBI Taxonomy" id="280699"/>
    <lineage>
        <taxon>Eukaryota</taxon>
        <taxon>Rhodophyta</taxon>
        <taxon>Bangiophyceae</taxon>
        <taxon>Cyanidiales</taxon>
        <taxon>Cyanidiaceae</taxon>
        <taxon>Cyanidioschyzon</taxon>
    </lineage>
</organism>
<dbReference type="OrthoDB" id="4710at2759"/>
<proteinExistence type="predicted"/>
<protein>
    <submittedName>
        <fullName evidence="1">Uncharacterized protein</fullName>
    </submittedName>
</protein>
<gene>
    <name evidence="1" type="ORF">CYME_CME057C</name>
</gene>
<dbReference type="AlphaFoldDB" id="M1UPD7"/>
<evidence type="ECO:0000313" key="2">
    <source>
        <dbReference type="Proteomes" id="UP000007014"/>
    </source>
</evidence>
<dbReference type="Proteomes" id="UP000007014">
    <property type="component" value="Chromosome 5"/>
</dbReference>
<dbReference type="Gramene" id="CME057CT">
    <property type="protein sequence ID" value="CME057CT"/>
    <property type="gene ID" value="CME057C"/>
</dbReference>
<dbReference type="RefSeq" id="XP_005535572.1">
    <property type="nucleotide sequence ID" value="XM_005535515.1"/>
</dbReference>
<dbReference type="EMBL" id="AP006487">
    <property type="protein sequence ID" value="BAM79286.1"/>
    <property type="molecule type" value="Genomic_DNA"/>
</dbReference>
<dbReference type="HOGENOM" id="CLU_1091318_0_0_1"/>
<keyword evidence="2" id="KW-1185">Reference proteome</keyword>
<name>M1UPD7_CYAM1</name>
<dbReference type="GeneID" id="16992756"/>
<sequence>MFTNLLVSSRVFVKGHAQIERGRPEKLLLRRPYGTKAPHKGSLLFLLSEVADEKPNRDSEEKFSFGYLRSSEEDPKPESQLAEIRDFLPPTLREYVDFTNSEAKRNLDLTEKNLDMKAILKPKSRPPDTRQFDISLYSIAELAEDYHVPPEWLIEVLVDIGLDLPIRLSDTLTDLGASDDDIQELINRLHGVSREDVLDWYTDETLEEYATEYGVDLDEMLAAAAEVGILLSMGPLTRIRREQRTQLFKRLGIFT</sequence>